<evidence type="ECO:0000313" key="5">
    <source>
        <dbReference type="EMBL" id="KDN24277.1"/>
    </source>
</evidence>
<proteinExistence type="inferred from homology"/>
<evidence type="ECO:0000256" key="1">
    <source>
        <dbReference type="ARBA" id="ARBA00010873"/>
    </source>
</evidence>
<reference evidence="5 6" key="1">
    <citation type="journal article" date="2014" name="Genome Announc.">
        <title>Draft Genome Sequence of Moraxella bovoculi Strain 237T (ATCC BAA-1259T) Isolated from a Calf with Infectious Bovine Keratoconjunctivitis.</title>
        <authorList>
            <person name="Calcutt M.J."/>
            <person name="Foecking M.F."/>
            <person name="Martin N.T."/>
            <person name="Mhlanga-Mutangadura T."/>
            <person name="Reilly T.J."/>
        </authorList>
    </citation>
    <scope>NUCLEOTIDE SEQUENCE [LARGE SCALE GENOMIC DNA]</scope>
    <source>
        <strain evidence="5 6">237</strain>
        <plasmid evidence="5">pMBC-2</plasmid>
    </source>
</reference>
<dbReference type="Proteomes" id="UP000035860">
    <property type="component" value="Unassembled WGS sequence"/>
</dbReference>
<name>A0A066UEI5_9GAMM</name>
<dbReference type="InterPro" id="IPR005053">
    <property type="entry name" value="MobA_MobL"/>
</dbReference>
<evidence type="ECO:0000256" key="2">
    <source>
        <dbReference type="ARBA" id="ARBA00022971"/>
    </source>
</evidence>
<geneLocation type="plasmid" evidence="5">
    <name>pMBC-2</name>
</geneLocation>
<comment type="caution">
    <text evidence="5">The sequence shown here is derived from an EMBL/GenBank/DDBJ whole genome shotgun (WGS) entry which is preliminary data.</text>
</comment>
<sequence>MSRNDRARVGVITAPLDPPKKIQILLIRVDMALGRISVKIGKIGKGGPHAKYILAAEKYAHKQKEIKFTSHGNLPSWAKDDPIKFFETADSKERKNGQTYREHILSLPRELNLDQQKELLADWIDQRIGDKHAYLLAIHSPIASDGQEQPHAHLMYNQRINDGIERTQEHYFKRYNAKNHNKGGCQKADTGLAPAQLKANLLEERQAWELTVNKHLEMNGFAIKVDLRNYQERGAEPPNNIDIWDFKELQRLNKNLDEKKPDPESTPTPTPSKSYGMGM</sequence>
<evidence type="ECO:0000256" key="3">
    <source>
        <dbReference type="SAM" id="MobiDB-lite"/>
    </source>
</evidence>
<keyword evidence="2" id="KW-0184">Conjugation</keyword>
<feature type="region of interest" description="Disordered" evidence="3">
    <location>
        <begin position="255"/>
        <end position="279"/>
    </location>
</feature>
<evidence type="ECO:0000313" key="6">
    <source>
        <dbReference type="Proteomes" id="UP000035860"/>
    </source>
</evidence>
<comment type="similarity">
    <text evidence="1">Belongs to the MobA/MobL family.</text>
</comment>
<keyword evidence="5" id="KW-0614">Plasmid</keyword>
<dbReference type="AlphaFoldDB" id="A0A066UEI5"/>
<keyword evidence="6" id="KW-1185">Reference proteome</keyword>
<dbReference type="Pfam" id="PF03389">
    <property type="entry name" value="MobA_MobL"/>
    <property type="match status" value="1"/>
</dbReference>
<accession>A0A066UEI5</accession>
<gene>
    <name evidence="5" type="ORF">MBO_09897</name>
</gene>
<dbReference type="Gene3D" id="3.30.930.30">
    <property type="match status" value="1"/>
</dbReference>
<organism evidence="5 6">
    <name type="scientific">Moraxella bovoculi 237</name>
    <dbReference type="NCBI Taxonomy" id="743974"/>
    <lineage>
        <taxon>Bacteria</taxon>
        <taxon>Pseudomonadati</taxon>
        <taxon>Pseudomonadota</taxon>
        <taxon>Gammaproteobacteria</taxon>
        <taxon>Moraxellales</taxon>
        <taxon>Moraxellaceae</taxon>
        <taxon>Moraxella</taxon>
    </lineage>
</organism>
<feature type="domain" description="MobA/MobL protein" evidence="4">
    <location>
        <begin position="59"/>
        <end position="236"/>
    </location>
</feature>
<dbReference type="EMBL" id="AOMT01000044">
    <property type="protein sequence ID" value="KDN24277.1"/>
    <property type="molecule type" value="Genomic_DNA"/>
</dbReference>
<evidence type="ECO:0000259" key="4">
    <source>
        <dbReference type="Pfam" id="PF03389"/>
    </source>
</evidence>
<protein>
    <submittedName>
        <fullName evidence="5">MobA/MobL protein</fullName>
    </submittedName>
</protein>